<name>A0ABS3U838_9ACTN</name>
<accession>A0ABS3U838</accession>
<dbReference type="Gene3D" id="3.30.1870.10">
    <property type="entry name" value="EreA-like, domain 2"/>
    <property type="match status" value="1"/>
</dbReference>
<evidence type="ECO:0000313" key="2">
    <source>
        <dbReference type="Proteomes" id="UP000681341"/>
    </source>
</evidence>
<dbReference type="InterPro" id="IPR052036">
    <property type="entry name" value="Hydrolase/PRTase-associated"/>
</dbReference>
<dbReference type="Proteomes" id="UP000681341">
    <property type="component" value="Unassembled WGS sequence"/>
</dbReference>
<gene>
    <name evidence="1" type="ORF">J5V16_19145</name>
</gene>
<comment type="caution">
    <text evidence="1">The sequence shown here is derived from an EMBL/GenBank/DDBJ whole genome shotgun (WGS) entry which is preliminary data.</text>
</comment>
<organism evidence="1 2">
    <name type="scientific">Glycomyces niveus</name>
    <dbReference type="NCBI Taxonomy" id="2820287"/>
    <lineage>
        <taxon>Bacteria</taxon>
        <taxon>Bacillati</taxon>
        <taxon>Actinomycetota</taxon>
        <taxon>Actinomycetes</taxon>
        <taxon>Glycomycetales</taxon>
        <taxon>Glycomycetaceae</taxon>
        <taxon>Glycomyces</taxon>
    </lineage>
</organism>
<protein>
    <submittedName>
        <fullName evidence="1">Erythromycin esterase family protein</fullName>
    </submittedName>
</protein>
<reference evidence="1 2" key="1">
    <citation type="submission" date="2021-03" db="EMBL/GenBank/DDBJ databases">
        <title>Glycomyces sp. nov., a novel actinomycete isolated from soil.</title>
        <authorList>
            <person name="Yang X."/>
            <person name="Xu X."/>
        </authorList>
    </citation>
    <scope>NUCLEOTIDE SEQUENCE [LARGE SCALE GENOMIC DNA]</scope>
    <source>
        <strain evidence="1 2">NEAU-S30</strain>
    </source>
</reference>
<dbReference type="RefSeq" id="WP_208498573.1">
    <property type="nucleotide sequence ID" value="NZ_JAGFNP010000012.1"/>
</dbReference>
<sequence length="382" mass="41513">MTQDIRDFVNDSHDLVALGEPDHREPAFAEIRNELFAQLAERGFRSIAYESDRAAGLRVNAYVQHGVGTLDETMAEGFSHGFGAFPANRALVEWMREYNADRPEPERLAFHGIDAPFEFTAESPRRYIEHVRDYLGLDLDVAGLAGEDERWSSMEAVTDPVRSPGDGPEAMRLRVIADDLLTELYARAPELAAGAARVRWDEARVNATTALALLRYHREAARSGEDARRWSRLGAVRDAVMAQNVLDIRSLEADRGPTLLYGHNLHLQRSASRMSMGGMDLTWFGTGAILASLLGDRYACIVGSLGRSDGIGLPAPDPGTHEGRLQGRIESWGLVAAAGLPAAAERTDIASPQGPFPLDRAVLAGADAVLHVSEGRAPAPAS</sequence>
<dbReference type="PANTHER" id="PTHR31299">
    <property type="entry name" value="ESTERASE, PUTATIVE (AFU_ORTHOLOGUE AFUA_1G05850)-RELATED"/>
    <property type="match status" value="1"/>
</dbReference>
<keyword evidence="2" id="KW-1185">Reference proteome</keyword>
<dbReference type="SUPFAM" id="SSF159501">
    <property type="entry name" value="EreA/ChaN-like"/>
    <property type="match status" value="1"/>
</dbReference>
<dbReference type="EMBL" id="JAGFNP010000012">
    <property type="protein sequence ID" value="MBO3734950.1"/>
    <property type="molecule type" value="Genomic_DNA"/>
</dbReference>
<proteinExistence type="predicted"/>
<dbReference type="InterPro" id="IPR007815">
    <property type="entry name" value="Emycin_Estase"/>
</dbReference>
<dbReference type="Pfam" id="PF05139">
    <property type="entry name" value="Erythro_esteras"/>
    <property type="match status" value="1"/>
</dbReference>
<dbReference type="CDD" id="cd14728">
    <property type="entry name" value="Ere-like"/>
    <property type="match status" value="1"/>
</dbReference>
<dbReference type="PANTHER" id="PTHR31299:SF0">
    <property type="entry name" value="ESTERASE, PUTATIVE (AFU_ORTHOLOGUE AFUA_1G05850)-RELATED"/>
    <property type="match status" value="1"/>
</dbReference>
<evidence type="ECO:0000313" key="1">
    <source>
        <dbReference type="EMBL" id="MBO3734950.1"/>
    </source>
</evidence>